<keyword evidence="3" id="KW-1185">Reference proteome</keyword>
<dbReference type="HOGENOM" id="CLU_067440_2_2_1"/>
<dbReference type="PANTHER" id="PTHR34133:SF8">
    <property type="entry name" value="OS07G0633000 PROTEIN"/>
    <property type="match status" value="1"/>
</dbReference>
<organism evidence="2">
    <name type="scientific">Glycine max</name>
    <name type="common">Soybean</name>
    <name type="synonym">Glycine hispida</name>
    <dbReference type="NCBI Taxonomy" id="3847"/>
    <lineage>
        <taxon>Eukaryota</taxon>
        <taxon>Viridiplantae</taxon>
        <taxon>Streptophyta</taxon>
        <taxon>Embryophyta</taxon>
        <taxon>Tracheophyta</taxon>
        <taxon>Spermatophyta</taxon>
        <taxon>Magnoliopsida</taxon>
        <taxon>eudicotyledons</taxon>
        <taxon>Gunneridae</taxon>
        <taxon>Pentapetalae</taxon>
        <taxon>rosids</taxon>
        <taxon>fabids</taxon>
        <taxon>Fabales</taxon>
        <taxon>Fabaceae</taxon>
        <taxon>Papilionoideae</taxon>
        <taxon>50 kb inversion clade</taxon>
        <taxon>NPAAA clade</taxon>
        <taxon>indigoferoid/millettioid clade</taxon>
        <taxon>Phaseoleae</taxon>
        <taxon>Glycine</taxon>
        <taxon>Glycine subgen. Soja</taxon>
    </lineage>
</organism>
<evidence type="ECO:0000313" key="2">
    <source>
        <dbReference type="EnsemblPlants" id="KRG93564"/>
    </source>
</evidence>
<dbReference type="EMBL" id="CM000852">
    <property type="protein sequence ID" value="KRG93564.1"/>
    <property type="molecule type" value="Genomic_DNA"/>
</dbReference>
<reference evidence="1" key="3">
    <citation type="submission" date="2018-07" db="EMBL/GenBank/DDBJ databases">
        <title>WGS assembly of Glycine max.</title>
        <authorList>
            <person name="Schmutz J."/>
            <person name="Cannon S."/>
            <person name="Schlueter J."/>
            <person name="Ma J."/>
            <person name="Mitros T."/>
            <person name="Nelson W."/>
            <person name="Hyten D."/>
            <person name="Song Q."/>
            <person name="Thelen J."/>
            <person name="Cheng J."/>
            <person name="Xu D."/>
            <person name="Hellsten U."/>
            <person name="May G."/>
            <person name="Yu Y."/>
            <person name="Sakurai T."/>
            <person name="Umezawa T."/>
            <person name="Bhattacharyya M."/>
            <person name="Sandhu D."/>
            <person name="Valliyodan B."/>
            <person name="Lindquist E."/>
            <person name="Peto M."/>
            <person name="Grant D."/>
            <person name="Shu S."/>
            <person name="Goodstein D."/>
            <person name="Barry K."/>
            <person name="Futrell-Griggs M."/>
            <person name="Abernathy B."/>
            <person name="Du J."/>
            <person name="Tian Z."/>
            <person name="Zhu L."/>
            <person name="Gill N."/>
            <person name="Joshi T."/>
            <person name="Libault M."/>
            <person name="Sethuraman A."/>
            <person name="Zhang X."/>
            <person name="Shinozaki K."/>
            <person name="Nguyen H."/>
            <person name="Wing R."/>
            <person name="Cregan P."/>
            <person name="Specht J."/>
            <person name="Grimwood J."/>
            <person name="Rokhsar D."/>
            <person name="Stacey G."/>
            <person name="Shoemaker R."/>
            <person name="Jackson S."/>
        </authorList>
    </citation>
    <scope>NUCLEOTIDE SEQUENCE</scope>
    <source>
        <tissue evidence="1">Callus</tissue>
    </source>
</reference>
<dbReference type="FunCoup" id="K7MW45">
    <property type="interactions" value="1754"/>
</dbReference>
<name>K7MW45_SOYBN</name>
<dbReference type="PANTHER" id="PTHR34133">
    <property type="entry name" value="OS07G0633000 PROTEIN"/>
    <property type="match status" value="1"/>
</dbReference>
<dbReference type="Gramene" id="KRG93564">
    <property type="protein sequence ID" value="KRG93564"/>
    <property type="gene ID" value="GLYMA_19G024800"/>
</dbReference>
<protein>
    <submittedName>
        <fullName evidence="1 2">Uncharacterized protein</fullName>
    </submittedName>
</protein>
<accession>K7MW45</accession>
<dbReference type="InParanoid" id="K7MW45"/>
<reference evidence="2" key="2">
    <citation type="submission" date="2018-02" db="UniProtKB">
        <authorList>
            <consortium name="EnsemblPlants"/>
        </authorList>
    </citation>
    <scope>IDENTIFICATION</scope>
    <source>
        <strain evidence="2">Williams 82</strain>
    </source>
</reference>
<gene>
    <name evidence="1" type="ORF">GLYMA_19G024800</name>
</gene>
<dbReference type="PaxDb" id="3847-GLYMA19G02920.2"/>
<reference evidence="1 2" key="1">
    <citation type="journal article" date="2010" name="Nature">
        <title>Genome sequence of the palaeopolyploid soybean.</title>
        <authorList>
            <person name="Schmutz J."/>
            <person name="Cannon S.B."/>
            <person name="Schlueter J."/>
            <person name="Ma J."/>
            <person name="Mitros T."/>
            <person name="Nelson W."/>
            <person name="Hyten D.L."/>
            <person name="Song Q."/>
            <person name="Thelen J.J."/>
            <person name="Cheng J."/>
            <person name="Xu D."/>
            <person name="Hellsten U."/>
            <person name="May G.D."/>
            <person name="Yu Y."/>
            <person name="Sakurai T."/>
            <person name="Umezawa T."/>
            <person name="Bhattacharyya M.K."/>
            <person name="Sandhu D."/>
            <person name="Valliyodan B."/>
            <person name="Lindquist E."/>
            <person name="Peto M."/>
            <person name="Grant D."/>
            <person name="Shu S."/>
            <person name="Goodstein D."/>
            <person name="Barry K."/>
            <person name="Futrell-Griggs M."/>
            <person name="Abernathy B."/>
            <person name="Du J."/>
            <person name="Tian Z."/>
            <person name="Zhu L."/>
            <person name="Gill N."/>
            <person name="Joshi T."/>
            <person name="Libault M."/>
            <person name="Sethuraman A."/>
            <person name="Zhang X.-C."/>
            <person name="Shinozaki K."/>
            <person name="Nguyen H.T."/>
            <person name="Wing R.A."/>
            <person name="Cregan P."/>
            <person name="Specht J."/>
            <person name="Grimwood J."/>
            <person name="Rokhsar D."/>
            <person name="Stacey G."/>
            <person name="Shoemaker R.C."/>
            <person name="Jackson S.A."/>
        </authorList>
    </citation>
    <scope>NUCLEOTIDE SEQUENCE [LARGE SCALE GENOMIC DNA]</scope>
    <source>
        <strain evidence="2">cv. Williams 82</strain>
        <tissue evidence="1">Callus</tissue>
    </source>
</reference>
<proteinExistence type="predicted"/>
<sequence length="178" mass="20571">LPLINILEDKGRVIRSIFPEKSTSQQLNEEEWRVKMTPIQALFLKCHPVIHITAKCISETDDYPPEIPGHITKFLEVHITRVEFPDLNADFVPPGFNINARGALYLEREGRHHWMKNQLDINVNLALPPLLAWVPEDVLLNILQSVLRNYVDDINNGFSVRLLADYNSFKRKKPKNLV</sequence>
<dbReference type="EnsemblPlants" id="KRG93564">
    <property type="protein sequence ID" value="KRG93564"/>
    <property type="gene ID" value="GLYMA_19G024800"/>
</dbReference>
<dbReference type="Pfam" id="PF09366">
    <property type="entry name" value="DUF1997"/>
    <property type="match status" value="1"/>
</dbReference>
<dbReference type="eggNOG" id="ENOG502QSJN">
    <property type="taxonomic scope" value="Eukaryota"/>
</dbReference>
<evidence type="ECO:0000313" key="1">
    <source>
        <dbReference type="EMBL" id="KRG93564.1"/>
    </source>
</evidence>
<dbReference type="OMA" id="MTKWELQ"/>
<dbReference type="AlphaFoldDB" id="K7MW45"/>
<evidence type="ECO:0000313" key="3">
    <source>
        <dbReference type="Proteomes" id="UP000008827"/>
    </source>
</evidence>
<dbReference type="InterPro" id="IPR018971">
    <property type="entry name" value="DUF1997"/>
</dbReference>
<dbReference type="Proteomes" id="UP000008827">
    <property type="component" value="Chromosome 19"/>
</dbReference>
<dbReference type="STRING" id="3847.K7MW45"/>
<dbReference type="GO" id="GO:0009507">
    <property type="term" value="C:chloroplast"/>
    <property type="evidence" value="ECO:0000318"/>
    <property type="project" value="GO_Central"/>
</dbReference>